<feature type="compositionally biased region" description="Basic and acidic residues" evidence="1">
    <location>
        <begin position="42"/>
        <end position="64"/>
    </location>
</feature>
<gene>
    <name evidence="2" type="ORF">CVV64_10900</name>
</gene>
<dbReference type="EMBL" id="PGXC01000007">
    <property type="protein sequence ID" value="PKK90227.1"/>
    <property type="molecule type" value="Genomic_DNA"/>
</dbReference>
<evidence type="ECO:0000313" key="3">
    <source>
        <dbReference type="Proteomes" id="UP000233256"/>
    </source>
</evidence>
<protein>
    <submittedName>
        <fullName evidence="2">Uncharacterized protein</fullName>
    </submittedName>
</protein>
<accession>A0A2N1PPG3</accession>
<sequence length="457" mass="50388">MTDHFNSKSTIAMLALLAITLFQTPSLSQRPDSMEHLINRYMDRGTDKPADKRSEKTSDRKSERGTASAKTGETPVSPADDARAKAFMATLSGASGSKTGASIVIRAARADIASLMALHPTMALFSQARGQFLRALPSGANTETIEKELARRQGEVTKNHEIWGRDLELASKELAALERKFFNLRAIRSSDINLEGAKLQKALAGQPKIATANLTDGGENASDFQIQKVEEDEQSKALARESYERAIGEIELRFKAEKIRTEKLIQEKKALLEGIREKIDAPLYESLAQSSIIMSKLMKEISDSIDQVAASMGIALVVNDSFGPFKSGRGELLSSPGLKSEFSSRVYPTVAYNNYIQTLSRIDLSRDPNVRNIRNMEEALVSSIRDHLFDHRTSGNFYASFHNSRFAFGDIPDITVKTLALILGNHGISDEKSRIITAAYESYLQGLDSKPEPPEEN</sequence>
<dbReference type="AlphaFoldDB" id="A0A2N1PPG3"/>
<evidence type="ECO:0000313" key="2">
    <source>
        <dbReference type="EMBL" id="PKK90227.1"/>
    </source>
</evidence>
<dbReference type="Proteomes" id="UP000233256">
    <property type="component" value="Unassembled WGS sequence"/>
</dbReference>
<name>A0A2N1PPG3_9BACT</name>
<proteinExistence type="predicted"/>
<evidence type="ECO:0000256" key="1">
    <source>
        <dbReference type="SAM" id="MobiDB-lite"/>
    </source>
</evidence>
<reference evidence="2 3" key="1">
    <citation type="journal article" date="2017" name="ISME J.">
        <title>Potential for microbial H2 and metal transformations associated with novel bacteria and archaea in deep terrestrial subsurface sediments.</title>
        <authorList>
            <person name="Hernsdorf A.W."/>
            <person name="Amano Y."/>
            <person name="Miyakawa K."/>
            <person name="Ise K."/>
            <person name="Suzuki Y."/>
            <person name="Anantharaman K."/>
            <person name="Probst A."/>
            <person name="Burstein D."/>
            <person name="Thomas B.C."/>
            <person name="Banfield J.F."/>
        </authorList>
    </citation>
    <scope>NUCLEOTIDE SEQUENCE [LARGE SCALE GENOMIC DNA]</scope>
    <source>
        <strain evidence="2">HGW-Wallbacteria-1</strain>
    </source>
</reference>
<feature type="region of interest" description="Disordered" evidence="1">
    <location>
        <begin position="42"/>
        <end position="81"/>
    </location>
</feature>
<comment type="caution">
    <text evidence="2">The sequence shown here is derived from an EMBL/GenBank/DDBJ whole genome shotgun (WGS) entry which is preliminary data.</text>
</comment>
<organism evidence="2 3">
    <name type="scientific">Candidatus Wallbacteria bacterium HGW-Wallbacteria-1</name>
    <dbReference type="NCBI Taxonomy" id="2013854"/>
    <lineage>
        <taxon>Bacteria</taxon>
        <taxon>Candidatus Walliibacteriota</taxon>
    </lineage>
</organism>